<dbReference type="AlphaFoldDB" id="A0A6U3QGF1"/>
<dbReference type="EMBL" id="HBGN01010906">
    <property type="protein sequence ID" value="CAD9322330.1"/>
    <property type="molecule type" value="Transcribed_RNA"/>
</dbReference>
<proteinExistence type="predicted"/>
<dbReference type="EMBL" id="HBGN01010905">
    <property type="protein sequence ID" value="CAD9322328.1"/>
    <property type="molecule type" value="Transcribed_RNA"/>
</dbReference>
<accession>A0A6U3QGF1</accession>
<gene>
    <name evidence="1" type="ORF">DBRI1063_LOCUS6967</name>
    <name evidence="2" type="ORF">DBRI1063_LOCUS6968</name>
</gene>
<sequence length="329" mass="36410">MMLRSSRWASRGLSEERLGIRTALASFNAVTRTLRSWHQLDSNVSFETLVSTSAVGSSAQFVGTSCGNSMNCVVSCFLAESQITFANLDQVIGGSELFALWWTPCVTLPSLLVSGDGYKSPVSYAGNWARSHNGRRTIRKICERSAEAQMDAFETQLWLEEPPEKLPRVLLLSLTWTSELGLAGQISEHIQDHKIVCVKAGPDCYQIFQGYMPHTHMPDGYGLLEWQSSGNPYSNPQGISRPQMQEYVRYLRVFVESEIWHGEAHNAICNTSQVDFFNQLVWSSFSFTEIEDADILGYAETPLLTALGDAVRARTVAGSAARGPPSSSH</sequence>
<evidence type="ECO:0000313" key="1">
    <source>
        <dbReference type="EMBL" id="CAD9322328.1"/>
    </source>
</evidence>
<organism evidence="2">
    <name type="scientific">Ditylum brightwellii</name>
    <dbReference type="NCBI Taxonomy" id="49249"/>
    <lineage>
        <taxon>Eukaryota</taxon>
        <taxon>Sar</taxon>
        <taxon>Stramenopiles</taxon>
        <taxon>Ochrophyta</taxon>
        <taxon>Bacillariophyta</taxon>
        <taxon>Mediophyceae</taxon>
        <taxon>Lithodesmiophycidae</taxon>
        <taxon>Lithodesmiales</taxon>
        <taxon>Lithodesmiaceae</taxon>
        <taxon>Ditylum</taxon>
    </lineage>
</organism>
<protein>
    <submittedName>
        <fullName evidence="2">Uncharacterized protein</fullName>
    </submittedName>
</protein>
<reference evidence="2" key="1">
    <citation type="submission" date="2021-01" db="EMBL/GenBank/DDBJ databases">
        <authorList>
            <person name="Corre E."/>
            <person name="Pelletier E."/>
            <person name="Niang G."/>
            <person name="Scheremetjew M."/>
            <person name="Finn R."/>
            <person name="Kale V."/>
            <person name="Holt S."/>
            <person name="Cochrane G."/>
            <person name="Meng A."/>
            <person name="Brown T."/>
            <person name="Cohen L."/>
        </authorList>
    </citation>
    <scope>NUCLEOTIDE SEQUENCE</scope>
    <source>
        <strain evidence="2">Pop2</strain>
    </source>
</reference>
<evidence type="ECO:0000313" key="2">
    <source>
        <dbReference type="EMBL" id="CAD9322330.1"/>
    </source>
</evidence>
<name>A0A6U3QGF1_9STRA</name>